<feature type="non-terminal residue" evidence="1">
    <location>
        <position position="1"/>
    </location>
</feature>
<protein>
    <submittedName>
        <fullName evidence="1">Uncharacterized protein</fullName>
    </submittedName>
</protein>
<sequence length="56" mass="6397">LALDVWLAHLDRYAKIHRLKITNDLGGHSSSFNKRMPKAELEGKLPNVKPIETINF</sequence>
<keyword evidence="2" id="KW-1185">Reference proteome</keyword>
<proteinExistence type="predicted"/>
<name>A0ABR3DQA8_NEUIN</name>
<comment type="caution">
    <text evidence="1">The sequence shown here is derived from an EMBL/GenBank/DDBJ whole genome shotgun (WGS) entry which is preliminary data.</text>
</comment>
<evidence type="ECO:0000313" key="2">
    <source>
        <dbReference type="Proteomes" id="UP001451303"/>
    </source>
</evidence>
<reference evidence="1 2" key="1">
    <citation type="submission" date="2023-09" db="EMBL/GenBank/DDBJ databases">
        <title>Multi-omics analysis of a traditional fermented food reveals byproduct-associated fungal strains for waste-to-food upcycling.</title>
        <authorList>
            <consortium name="Lawrence Berkeley National Laboratory"/>
            <person name="Rekdal V.M."/>
            <person name="Villalobos-Escobedo J.M."/>
            <person name="Rodriguez-Valeron N."/>
            <person name="Garcia M.O."/>
            <person name="Vasquez D.P."/>
            <person name="Damayanti I."/>
            <person name="Sorensen P.M."/>
            <person name="Baidoo E.E."/>
            <person name="De Carvalho A.C."/>
            <person name="Riley R."/>
            <person name="Lipzen A."/>
            <person name="He G."/>
            <person name="Yan M."/>
            <person name="Haridas S."/>
            <person name="Daum C."/>
            <person name="Yoshinaga Y."/>
            <person name="Ng V."/>
            <person name="Grigoriev I.V."/>
            <person name="Munk R."/>
            <person name="Nuraida L."/>
            <person name="Wijaya C.H."/>
            <person name="Morales P.-C."/>
            <person name="Keasling J.D."/>
        </authorList>
    </citation>
    <scope>NUCLEOTIDE SEQUENCE [LARGE SCALE GENOMIC DNA]</scope>
    <source>
        <strain evidence="1 2">FGSC 2613</strain>
    </source>
</reference>
<dbReference type="EMBL" id="JAVLET010000001">
    <property type="protein sequence ID" value="KAL0474848.1"/>
    <property type="molecule type" value="Genomic_DNA"/>
</dbReference>
<dbReference type="Proteomes" id="UP001451303">
    <property type="component" value="Unassembled WGS sequence"/>
</dbReference>
<feature type="non-terminal residue" evidence="1">
    <location>
        <position position="56"/>
    </location>
</feature>
<gene>
    <name evidence="1" type="ORF">QR685DRAFT_428542</name>
</gene>
<accession>A0ABR3DQA8</accession>
<organism evidence="1 2">
    <name type="scientific">Neurospora intermedia</name>
    <dbReference type="NCBI Taxonomy" id="5142"/>
    <lineage>
        <taxon>Eukaryota</taxon>
        <taxon>Fungi</taxon>
        <taxon>Dikarya</taxon>
        <taxon>Ascomycota</taxon>
        <taxon>Pezizomycotina</taxon>
        <taxon>Sordariomycetes</taxon>
        <taxon>Sordariomycetidae</taxon>
        <taxon>Sordariales</taxon>
        <taxon>Sordariaceae</taxon>
        <taxon>Neurospora</taxon>
    </lineage>
</organism>
<evidence type="ECO:0000313" key="1">
    <source>
        <dbReference type="EMBL" id="KAL0474848.1"/>
    </source>
</evidence>